<comment type="caution">
    <text evidence="1">The sequence shown here is derived from an EMBL/GenBank/DDBJ whole genome shotgun (WGS) entry which is preliminary data.</text>
</comment>
<proteinExistence type="predicted"/>
<evidence type="ECO:0000313" key="1">
    <source>
        <dbReference type="EMBL" id="KAG0417297.1"/>
    </source>
</evidence>
<keyword evidence="2" id="KW-1185">Reference proteome</keyword>
<dbReference type="EMBL" id="JABSTQ010010860">
    <property type="protein sequence ID" value="KAG0417297.1"/>
    <property type="molecule type" value="Genomic_DNA"/>
</dbReference>
<name>A0AC60PD08_IXOPE</name>
<evidence type="ECO:0000313" key="2">
    <source>
        <dbReference type="Proteomes" id="UP000805193"/>
    </source>
</evidence>
<reference evidence="1 2" key="1">
    <citation type="journal article" date="2020" name="Cell">
        <title>Large-Scale Comparative Analyses of Tick Genomes Elucidate Their Genetic Diversity and Vector Capacities.</title>
        <authorList>
            <consortium name="Tick Genome and Microbiome Consortium (TIGMIC)"/>
            <person name="Jia N."/>
            <person name="Wang J."/>
            <person name="Shi W."/>
            <person name="Du L."/>
            <person name="Sun Y."/>
            <person name="Zhan W."/>
            <person name="Jiang J.F."/>
            <person name="Wang Q."/>
            <person name="Zhang B."/>
            <person name="Ji P."/>
            <person name="Bell-Sakyi L."/>
            <person name="Cui X.M."/>
            <person name="Yuan T.T."/>
            <person name="Jiang B.G."/>
            <person name="Yang W.F."/>
            <person name="Lam T.T."/>
            <person name="Chang Q.C."/>
            <person name="Ding S.J."/>
            <person name="Wang X.J."/>
            <person name="Zhu J.G."/>
            <person name="Ruan X.D."/>
            <person name="Zhao L."/>
            <person name="Wei J.T."/>
            <person name="Ye R.Z."/>
            <person name="Que T.C."/>
            <person name="Du C.H."/>
            <person name="Zhou Y.H."/>
            <person name="Cheng J.X."/>
            <person name="Dai P.F."/>
            <person name="Guo W.B."/>
            <person name="Han X.H."/>
            <person name="Huang E.J."/>
            <person name="Li L.F."/>
            <person name="Wei W."/>
            <person name="Gao Y.C."/>
            <person name="Liu J.Z."/>
            <person name="Shao H.Z."/>
            <person name="Wang X."/>
            <person name="Wang C.C."/>
            <person name="Yang T.C."/>
            <person name="Huo Q.B."/>
            <person name="Li W."/>
            <person name="Chen H.Y."/>
            <person name="Chen S.E."/>
            <person name="Zhou L.G."/>
            <person name="Ni X.B."/>
            <person name="Tian J.H."/>
            <person name="Sheng Y."/>
            <person name="Liu T."/>
            <person name="Pan Y.S."/>
            <person name="Xia L.Y."/>
            <person name="Li J."/>
            <person name="Zhao F."/>
            <person name="Cao W.C."/>
        </authorList>
    </citation>
    <scope>NUCLEOTIDE SEQUENCE [LARGE SCALE GENOMIC DNA]</scope>
    <source>
        <strain evidence="1">Iper-2018</strain>
    </source>
</reference>
<gene>
    <name evidence="1" type="ORF">HPB47_005724</name>
</gene>
<organism evidence="1 2">
    <name type="scientific">Ixodes persulcatus</name>
    <name type="common">Taiga tick</name>
    <dbReference type="NCBI Taxonomy" id="34615"/>
    <lineage>
        <taxon>Eukaryota</taxon>
        <taxon>Metazoa</taxon>
        <taxon>Ecdysozoa</taxon>
        <taxon>Arthropoda</taxon>
        <taxon>Chelicerata</taxon>
        <taxon>Arachnida</taxon>
        <taxon>Acari</taxon>
        <taxon>Parasitiformes</taxon>
        <taxon>Ixodida</taxon>
        <taxon>Ixodoidea</taxon>
        <taxon>Ixodidae</taxon>
        <taxon>Ixodinae</taxon>
        <taxon>Ixodes</taxon>
    </lineage>
</organism>
<protein>
    <submittedName>
        <fullName evidence="1">Uncharacterized protein</fullName>
    </submittedName>
</protein>
<accession>A0AC60PD08</accession>
<dbReference type="Proteomes" id="UP000805193">
    <property type="component" value="Unassembled WGS sequence"/>
</dbReference>
<sequence>MRFVLRIVRAARRGTTADSAGELGSLRRLVATPALAIAKLSCAAAGLCRCPADQPRGARERPPAGPDPFRLAYIRAWERGCPKISVRSRRRKTDAAAAKERETPRRPRPKSH</sequence>